<keyword evidence="4 8" id="KW-0819">tRNA processing</keyword>
<name>A0A024HC36_PSEKB</name>
<dbReference type="SMART" id="SM00977">
    <property type="entry name" value="TilS_C"/>
    <property type="match status" value="1"/>
</dbReference>
<dbReference type="eggNOG" id="COG0037">
    <property type="taxonomic scope" value="Bacteria"/>
</dbReference>
<sequence>MSLESRLLIALTPWRHARAWRVGLSGGLDSVVLLRALARLAEKEVLPPISAIHVHHGLQAVADDWPAHCQALCDELGVPLIVERVKVEQGASLEQQARRARYAAFEKHLEEGEFLLTAQHRDDQAETLLFRLLRGAGVRGLAGIPAVRRLGRGSLLRPLLDVSRTELESYAREQGLQWVEDPSNGNTEFARNFMRQRVLPMLAERWPQASANLARSAAHLAEAESLLNEMAMQDLALADVSTAFDWLPLPSLQLEPLRKLSEPRQRNALRHWLAPLTPMPDSAHWASWQTLRDAAGDAVPVWRLGGGELHRCGDRLWWLSGLWLHTVEGEMQWSVPTQPLVLPGNGELHLDGLPPVGSLRVTYRRGGERLELAMRGRRDLKRLLNESALPPFVRSRLPLLWRGDELLGVANLPALVRTGEQGWRLRWIPPTNDPGLS</sequence>
<dbReference type="HAMAP" id="MF_01161">
    <property type="entry name" value="tRNA_Ile_lys_synt"/>
    <property type="match status" value="1"/>
</dbReference>
<dbReference type="CDD" id="cd01992">
    <property type="entry name" value="TilS_N"/>
    <property type="match status" value="1"/>
</dbReference>
<dbReference type="KEGG" id="pkc:PKB_1235"/>
<dbReference type="Pfam" id="PF11734">
    <property type="entry name" value="TilS_C"/>
    <property type="match status" value="1"/>
</dbReference>
<dbReference type="Gene3D" id="3.40.50.620">
    <property type="entry name" value="HUPs"/>
    <property type="match status" value="1"/>
</dbReference>
<keyword evidence="3 8" id="KW-0436">Ligase</keyword>
<proteinExistence type="inferred from homology"/>
<dbReference type="InterPro" id="IPR012795">
    <property type="entry name" value="tRNA_Ile_lys_synt_N"/>
</dbReference>
<dbReference type="HOGENOM" id="CLU_018869_2_0_6"/>
<comment type="subcellular location">
    <subcellularLocation>
        <location evidence="1 8">Cytoplasm</location>
    </subcellularLocation>
</comment>
<dbReference type="SUPFAM" id="SSF82829">
    <property type="entry name" value="MesJ substrate recognition domain-like"/>
    <property type="match status" value="1"/>
</dbReference>
<comment type="function">
    <text evidence="8">Ligates lysine onto the cytidine present at position 34 of the AUA codon-specific tRNA(Ile) that contains the anticodon CAU, in an ATP-dependent manner. Cytidine is converted to lysidine, thus changing the amino acid specificity of the tRNA from methionine to isoleucine.</text>
</comment>
<dbReference type="SUPFAM" id="SSF52402">
    <property type="entry name" value="Adenine nucleotide alpha hydrolases-like"/>
    <property type="match status" value="1"/>
</dbReference>
<dbReference type="PANTHER" id="PTHR43033">
    <property type="entry name" value="TRNA(ILE)-LYSIDINE SYNTHASE-RELATED"/>
    <property type="match status" value="1"/>
</dbReference>
<evidence type="ECO:0000256" key="3">
    <source>
        <dbReference type="ARBA" id="ARBA00022598"/>
    </source>
</evidence>
<evidence type="ECO:0000256" key="1">
    <source>
        <dbReference type="ARBA" id="ARBA00004496"/>
    </source>
</evidence>
<dbReference type="InterPro" id="IPR012796">
    <property type="entry name" value="Lysidine-tRNA-synth_C"/>
</dbReference>
<evidence type="ECO:0000256" key="7">
    <source>
        <dbReference type="ARBA" id="ARBA00048539"/>
    </source>
</evidence>
<reference evidence="10 11" key="2">
    <citation type="submission" date="2014-05" db="EMBL/GenBank/DDBJ databases">
        <title>Genome sequence of the 3-chlorobenzoate degrading bacterium Pseudomonas knackmussii B13 shows multiple evidence for horizontal gene transfer.</title>
        <authorList>
            <person name="Miyazaki R."/>
            <person name="Bertelli C."/>
            <person name="Falquet L."/>
            <person name="Robinson-Rechavi M."/>
            <person name="Gharib W."/>
            <person name="Roy S."/>
            <person name="Van der Meer J.R."/>
        </authorList>
    </citation>
    <scope>NUCLEOTIDE SEQUENCE [LARGE SCALE GENOMIC DNA]</scope>
    <source>
        <strain evidence="10 11">B13</strain>
    </source>
</reference>
<evidence type="ECO:0000259" key="9">
    <source>
        <dbReference type="SMART" id="SM00977"/>
    </source>
</evidence>
<comment type="domain">
    <text evidence="8">The N-terminal region contains the highly conserved SGGXDS motif, predicted to be a P-loop motif involved in ATP binding.</text>
</comment>
<dbReference type="PATRIC" id="fig|1301098.3.peg.1243"/>
<dbReference type="GO" id="GO:0005524">
    <property type="term" value="F:ATP binding"/>
    <property type="evidence" value="ECO:0007669"/>
    <property type="project" value="UniProtKB-UniRule"/>
</dbReference>
<feature type="domain" description="Lysidine-tRNA(Ile) synthetase C-terminal" evidence="9">
    <location>
        <begin position="359"/>
        <end position="427"/>
    </location>
</feature>
<comment type="catalytic activity">
    <reaction evidence="7 8">
        <text>cytidine(34) in tRNA(Ile2) + L-lysine + ATP = lysidine(34) in tRNA(Ile2) + AMP + diphosphate + H(+)</text>
        <dbReference type="Rhea" id="RHEA:43744"/>
        <dbReference type="Rhea" id="RHEA-COMP:10625"/>
        <dbReference type="Rhea" id="RHEA-COMP:10670"/>
        <dbReference type="ChEBI" id="CHEBI:15378"/>
        <dbReference type="ChEBI" id="CHEBI:30616"/>
        <dbReference type="ChEBI" id="CHEBI:32551"/>
        <dbReference type="ChEBI" id="CHEBI:33019"/>
        <dbReference type="ChEBI" id="CHEBI:82748"/>
        <dbReference type="ChEBI" id="CHEBI:83665"/>
        <dbReference type="ChEBI" id="CHEBI:456215"/>
        <dbReference type="EC" id="6.3.4.19"/>
    </reaction>
</comment>
<evidence type="ECO:0000256" key="8">
    <source>
        <dbReference type="HAMAP-Rule" id="MF_01161"/>
    </source>
</evidence>
<dbReference type="RefSeq" id="WP_043249931.1">
    <property type="nucleotide sequence ID" value="NZ_HG322950.1"/>
</dbReference>
<reference evidence="10 11" key="1">
    <citation type="submission" date="2013-03" db="EMBL/GenBank/DDBJ databases">
        <authorList>
            <person name="Linke B."/>
        </authorList>
    </citation>
    <scope>NUCLEOTIDE SEQUENCE [LARGE SCALE GENOMIC DNA]</scope>
    <source>
        <strain evidence="10 11">B13</strain>
    </source>
</reference>
<keyword evidence="5 8" id="KW-0547">Nucleotide-binding</keyword>
<dbReference type="Gene3D" id="1.20.59.20">
    <property type="match status" value="1"/>
</dbReference>
<dbReference type="PANTHER" id="PTHR43033:SF1">
    <property type="entry name" value="TRNA(ILE)-LYSIDINE SYNTHASE-RELATED"/>
    <property type="match status" value="1"/>
</dbReference>
<dbReference type="AlphaFoldDB" id="A0A024HC36"/>
<dbReference type="STRING" id="1301098.PKB_1235"/>
<dbReference type="InterPro" id="IPR012094">
    <property type="entry name" value="tRNA_Ile_lys_synt"/>
</dbReference>
<accession>A0A024HC36</accession>
<feature type="binding site" evidence="8">
    <location>
        <begin position="25"/>
        <end position="30"/>
    </location>
    <ligand>
        <name>ATP</name>
        <dbReference type="ChEBI" id="CHEBI:30616"/>
    </ligand>
</feature>
<evidence type="ECO:0000256" key="5">
    <source>
        <dbReference type="ARBA" id="ARBA00022741"/>
    </source>
</evidence>
<evidence type="ECO:0000256" key="6">
    <source>
        <dbReference type="ARBA" id="ARBA00022840"/>
    </source>
</evidence>
<evidence type="ECO:0000256" key="4">
    <source>
        <dbReference type="ARBA" id="ARBA00022694"/>
    </source>
</evidence>
<dbReference type="GO" id="GO:0032267">
    <property type="term" value="F:tRNA(Ile)-lysidine synthase activity"/>
    <property type="evidence" value="ECO:0007669"/>
    <property type="project" value="UniProtKB-EC"/>
</dbReference>
<comment type="similarity">
    <text evidence="8">Belongs to the tRNA(Ile)-lysidine synthase family.</text>
</comment>
<dbReference type="NCBIfam" id="TIGR02432">
    <property type="entry name" value="lysidine_TilS_N"/>
    <property type="match status" value="1"/>
</dbReference>
<evidence type="ECO:0000313" key="10">
    <source>
        <dbReference type="EMBL" id="CDF82600.1"/>
    </source>
</evidence>
<gene>
    <name evidence="8 10" type="primary">tilS</name>
    <name evidence="10" type="ORF">PKB_1235</name>
</gene>
<dbReference type="Pfam" id="PF09179">
    <property type="entry name" value="TilS"/>
    <property type="match status" value="1"/>
</dbReference>
<dbReference type="InterPro" id="IPR015262">
    <property type="entry name" value="tRNA_Ile_lys_synt_subst-bd"/>
</dbReference>
<dbReference type="GO" id="GO:0005737">
    <property type="term" value="C:cytoplasm"/>
    <property type="evidence" value="ECO:0007669"/>
    <property type="project" value="UniProtKB-SubCell"/>
</dbReference>
<evidence type="ECO:0000256" key="2">
    <source>
        <dbReference type="ARBA" id="ARBA00022490"/>
    </source>
</evidence>
<dbReference type="OrthoDB" id="9807403at2"/>
<dbReference type="Proteomes" id="UP000025241">
    <property type="component" value="Chromosome I"/>
</dbReference>
<keyword evidence="11" id="KW-1185">Reference proteome</keyword>
<dbReference type="GO" id="GO:0006400">
    <property type="term" value="P:tRNA modification"/>
    <property type="evidence" value="ECO:0007669"/>
    <property type="project" value="UniProtKB-UniRule"/>
</dbReference>
<dbReference type="SUPFAM" id="SSF56037">
    <property type="entry name" value="PheT/TilS domain"/>
    <property type="match status" value="1"/>
</dbReference>
<evidence type="ECO:0000313" key="11">
    <source>
        <dbReference type="Proteomes" id="UP000025241"/>
    </source>
</evidence>
<dbReference type="InterPro" id="IPR014729">
    <property type="entry name" value="Rossmann-like_a/b/a_fold"/>
</dbReference>
<dbReference type="EC" id="6.3.4.19" evidence="8"/>
<dbReference type="NCBIfam" id="TIGR02433">
    <property type="entry name" value="lysidine_TilS_C"/>
    <property type="match status" value="1"/>
</dbReference>
<dbReference type="Pfam" id="PF01171">
    <property type="entry name" value="ATP_bind_3"/>
    <property type="match status" value="1"/>
</dbReference>
<dbReference type="InterPro" id="IPR011063">
    <property type="entry name" value="TilS/TtcA_N"/>
</dbReference>
<protein>
    <recommendedName>
        <fullName evidence="8">tRNA(Ile)-lysidine synthase</fullName>
        <ecNumber evidence="8">6.3.4.19</ecNumber>
    </recommendedName>
    <alternativeName>
        <fullName evidence="8">tRNA(Ile)-2-lysyl-cytidine synthase</fullName>
    </alternativeName>
    <alternativeName>
        <fullName evidence="8">tRNA(Ile)-lysidine synthetase</fullName>
    </alternativeName>
</protein>
<keyword evidence="2 8" id="KW-0963">Cytoplasm</keyword>
<dbReference type="EMBL" id="HG322950">
    <property type="protein sequence ID" value="CDF82600.1"/>
    <property type="molecule type" value="Genomic_DNA"/>
</dbReference>
<organism evidence="10 11">
    <name type="scientific">Pseudomonas knackmussii (strain DSM 6978 / CCUG 54928 / LMG 23759 / B13)</name>
    <dbReference type="NCBI Taxonomy" id="1301098"/>
    <lineage>
        <taxon>Bacteria</taxon>
        <taxon>Pseudomonadati</taxon>
        <taxon>Pseudomonadota</taxon>
        <taxon>Gammaproteobacteria</taxon>
        <taxon>Pseudomonadales</taxon>
        <taxon>Pseudomonadaceae</taxon>
        <taxon>Pseudomonas</taxon>
    </lineage>
</organism>
<keyword evidence="6 8" id="KW-0067">ATP-binding</keyword>